<name>A0AAV1ZX60_9ARAC</name>
<proteinExistence type="predicted"/>
<protein>
    <recommendedName>
        <fullName evidence="3">Secreted protein</fullName>
    </recommendedName>
</protein>
<evidence type="ECO:0008006" key="3">
    <source>
        <dbReference type="Google" id="ProtNLM"/>
    </source>
</evidence>
<dbReference type="Proteomes" id="UP001497382">
    <property type="component" value="Unassembled WGS sequence"/>
</dbReference>
<evidence type="ECO:0000313" key="1">
    <source>
        <dbReference type="EMBL" id="CAL1276385.1"/>
    </source>
</evidence>
<gene>
    <name evidence="1" type="ORF">LARSCL_LOCUS8616</name>
</gene>
<sequence>MLFLVAVAAVLLTKTNMRFLTVIFLALAFTCSIGNKLDDANSYLDEVLIDYLPSALEAESLIAYEMPNFSHNHQERTSDGAVLNTKIFYWAGSLTGLQNVLRGKCEEPTWSSGNVSVVCRIFFADLQTEYKGRFQSIKGLDNPFGVHVRQFDFNLLIVARQVEVELEVTSSPRLQIPSLKQLNLVSRGDVSITFHTEASLSEDVTEGVEHRYNEFFDDLFSGPFKTALETAVASVRYPKSQ</sequence>
<reference evidence="1 2" key="1">
    <citation type="submission" date="2024-04" db="EMBL/GenBank/DDBJ databases">
        <authorList>
            <person name="Rising A."/>
            <person name="Reimegard J."/>
            <person name="Sonavane S."/>
            <person name="Akerstrom W."/>
            <person name="Nylinder S."/>
            <person name="Hedman E."/>
            <person name="Kallberg Y."/>
        </authorList>
    </citation>
    <scope>NUCLEOTIDE SEQUENCE [LARGE SCALE GENOMIC DNA]</scope>
</reference>
<keyword evidence="2" id="KW-1185">Reference proteome</keyword>
<dbReference type="EMBL" id="CAXIEN010000093">
    <property type="protein sequence ID" value="CAL1276385.1"/>
    <property type="molecule type" value="Genomic_DNA"/>
</dbReference>
<organism evidence="1 2">
    <name type="scientific">Larinioides sclopetarius</name>
    <dbReference type="NCBI Taxonomy" id="280406"/>
    <lineage>
        <taxon>Eukaryota</taxon>
        <taxon>Metazoa</taxon>
        <taxon>Ecdysozoa</taxon>
        <taxon>Arthropoda</taxon>
        <taxon>Chelicerata</taxon>
        <taxon>Arachnida</taxon>
        <taxon>Araneae</taxon>
        <taxon>Araneomorphae</taxon>
        <taxon>Entelegynae</taxon>
        <taxon>Araneoidea</taxon>
        <taxon>Araneidae</taxon>
        <taxon>Larinioides</taxon>
    </lineage>
</organism>
<evidence type="ECO:0000313" key="2">
    <source>
        <dbReference type="Proteomes" id="UP001497382"/>
    </source>
</evidence>
<comment type="caution">
    <text evidence="1">The sequence shown here is derived from an EMBL/GenBank/DDBJ whole genome shotgun (WGS) entry which is preliminary data.</text>
</comment>
<accession>A0AAV1ZX60</accession>
<dbReference type="AlphaFoldDB" id="A0AAV1ZX60"/>